<evidence type="ECO:0000256" key="4">
    <source>
        <dbReference type="ARBA" id="ARBA00022692"/>
    </source>
</evidence>
<dbReference type="GO" id="GO:0022857">
    <property type="term" value="F:transmembrane transporter activity"/>
    <property type="evidence" value="ECO:0007669"/>
    <property type="project" value="InterPro"/>
</dbReference>
<dbReference type="AlphaFoldDB" id="A0A0B1P9H2"/>
<organism evidence="10 11">
    <name type="scientific">Uncinula necator</name>
    <name type="common">Grape powdery mildew</name>
    <dbReference type="NCBI Taxonomy" id="52586"/>
    <lineage>
        <taxon>Eukaryota</taxon>
        <taxon>Fungi</taxon>
        <taxon>Dikarya</taxon>
        <taxon>Ascomycota</taxon>
        <taxon>Pezizomycotina</taxon>
        <taxon>Leotiomycetes</taxon>
        <taxon>Erysiphales</taxon>
        <taxon>Erysiphaceae</taxon>
        <taxon>Erysiphe</taxon>
    </lineage>
</organism>
<evidence type="ECO:0000256" key="2">
    <source>
        <dbReference type="ARBA" id="ARBA00008974"/>
    </source>
</evidence>
<feature type="transmembrane region" description="Helical" evidence="9">
    <location>
        <begin position="98"/>
        <end position="116"/>
    </location>
</feature>
<comment type="subcellular location">
    <subcellularLocation>
        <location evidence="1">Membrane</location>
        <topology evidence="1">Multi-pass membrane protein</topology>
    </subcellularLocation>
</comment>
<dbReference type="STRING" id="52586.A0A0B1P9H2"/>
<feature type="transmembrane region" description="Helical" evidence="9">
    <location>
        <begin position="269"/>
        <end position="292"/>
    </location>
</feature>
<feature type="transmembrane region" description="Helical" evidence="9">
    <location>
        <begin position="435"/>
        <end position="457"/>
    </location>
</feature>
<dbReference type="HOGENOM" id="CLU_026016_2_1_1"/>
<feature type="transmembrane region" description="Helical" evidence="9">
    <location>
        <begin position="520"/>
        <end position="539"/>
    </location>
</feature>
<reference evidence="10 11" key="1">
    <citation type="journal article" date="2014" name="BMC Genomics">
        <title>Adaptive genomic structural variation in the grape powdery mildew pathogen, Erysiphe necator.</title>
        <authorList>
            <person name="Jones L."/>
            <person name="Riaz S."/>
            <person name="Morales-Cruz A."/>
            <person name="Amrine K.C."/>
            <person name="McGuire B."/>
            <person name="Gubler W.D."/>
            <person name="Walker M.A."/>
            <person name="Cantu D."/>
        </authorList>
    </citation>
    <scope>NUCLEOTIDE SEQUENCE [LARGE SCALE GENOMIC DNA]</scope>
    <source>
        <strain evidence="11">c</strain>
    </source>
</reference>
<dbReference type="EMBL" id="JNVN01001534">
    <property type="protein sequence ID" value="KHJ33279.1"/>
    <property type="molecule type" value="Genomic_DNA"/>
</dbReference>
<feature type="transmembrane region" description="Helical" evidence="9">
    <location>
        <begin position="478"/>
        <end position="500"/>
    </location>
</feature>
<evidence type="ECO:0000313" key="10">
    <source>
        <dbReference type="EMBL" id="KHJ33279.1"/>
    </source>
</evidence>
<feature type="transmembrane region" description="Helical" evidence="9">
    <location>
        <begin position="304"/>
        <end position="331"/>
    </location>
</feature>
<feature type="transmembrane region" description="Helical" evidence="9">
    <location>
        <begin position="171"/>
        <end position="191"/>
    </location>
</feature>
<comment type="caution">
    <text evidence="10">The sequence shown here is derived from an EMBL/GenBank/DDBJ whole genome shotgun (WGS) entry which is preliminary data.</text>
</comment>
<proteinExistence type="inferred from homology"/>
<dbReference type="Pfam" id="PF02133">
    <property type="entry name" value="Transp_cyt_pur"/>
    <property type="match status" value="1"/>
</dbReference>
<evidence type="ECO:0000256" key="1">
    <source>
        <dbReference type="ARBA" id="ARBA00004141"/>
    </source>
</evidence>
<dbReference type="InterPro" id="IPR026030">
    <property type="entry name" value="Pur-cyt_permease_Fcy2/21/22"/>
</dbReference>
<evidence type="ECO:0000256" key="7">
    <source>
        <dbReference type="PIRNR" id="PIRNR002744"/>
    </source>
</evidence>
<feature type="compositionally biased region" description="Basic and acidic residues" evidence="8">
    <location>
        <begin position="7"/>
        <end position="16"/>
    </location>
</feature>
<evidence type="ECO:0000256" key="6">
    <source>
        <dbReference type="ARBA" id="ARBA00023136"/>
    </source>
</evidence>
<dbReference type="PANTHER" id="PTHR31806">
    <property type="entry name" value="PURINE-CYTOSINE PERMEASE FCY2-RELATED"/>
    <property type="match status" value="1"/>
</dbReference>
<dbReference type="PIRSF" id="PIRSF002744">
    <property type="entry name" value="Pur-cyt_permease"/>
    <property type="match status" value="1"/>
</dbReference>
<feature type="transmembrane region" description="Helical" evidence="9">
    <location>
        <begin position="203"/>
        <end position="223"/>
    </location>
</feature>
<dbReference type="OMA" id="CFVNLPG"/>
<feature type="transmembrane region" description="Helical" evidence="9">
    <location>
        <begin position="411"/>
        <end position="429"/>
    </location>
</feature>
<evidence type="ECO:0000256" key="9">
    <source>
        <dbReference type="SAM" id="Phobius"/>
    </source>
</evidence>
<dbReference type="GO" id="GO:0005886">
    <property type="term" value="C:plasma membrane"/>
    <property type="evidence" value="ECO:0007669"/>
    <property type="project" value="TreeGrafter"/>
</dbReference>
<gene>
    <name evidence="10" type="ORF">EV44_g5562</name>
</gene>
<dbReference type="InterPro" id="IPR001248">
    <property type="entry name" value="Pur-cyt_permease"/>
</dbReference>
<dbReference type="PANTHER" id="PTHR31806:SF7">
    <property type="entry name" value="TRANSPORTER, PUTATIVE (AFU_ORTHOLOGUE AFUA_2G04690)-RELATED"/>
    <property type="match status" value="1"/>
</dbReference>
<sequence>MTFEASTTKDDIESTLHETGPPKANSPLFPSDSSGVVDLMFQTKNEEECDRHKAGGNGLLGKLQRLEGWLDNKMGIETQGVDRIPEADKVPPSVFNMFLMWWSLTCHVGALPMGMLGPDFGLTFRQCLAAIIIGAFLGSACSASCGTLGPKLGLRAIATARYSFGFYGAKVCSLINIVTGAGYATVNAVVVGQLLSSVTEQKLSPSIGCILIGVLSYVISIFGFKVIHSYVKYAWIGSFIVLCILLGQICSKVDISRKATQTGLPHVGAFLSFLTINFSSSATWGTVAADYFCNYPANTPKWKIYFLMIFGIVLPTSFTAIVGACLGNIAFNVTSETGSNLTSYAYPVFAEAYHDHGLGGILRVSYYPDVLSRIILTLLSFSVLANNIVVNYSVGLSFQLLGDCFHAVPRFIWSLLIAILITVLAVIGRENLSNIVANFVSMLGYWAISFTLILGIEDGVFRRRSGYNLDYWNVPSKLPWGIAAMAALLVSYLAGGLTGMSQSLYVGPIARKFGGNGGDVGVILSGLFTLIIYPIVRFYELKAYGK</sequence>
<evidence type="ECO:0000256" key="5">
    <source>
        <dbReference type="ARBA" id="ARBA00022989"/>
    </source>
</evidence>
<dbReference type="Proteomes" id="UP000030854">
    <property type="component" value="Unassembled WGS sequence"/>
</dbReference>
<protein>
    <submittedName>
        <fullName evidence="10">Putative purine-cytosine permease</fullName>
    </submittedName>
</protein>
<name>A0A0B1P9H2_UNCNE</name>
<feature type="transmembrane region" description="Helical" evidence="9">
    <location>
        <begin position="370"/>
        <end position="390"/>
    </location>
</feature>
<accession>A0A0B1P9H2</accession>
<keyword evidence="3 7" id="KW-0813">Transport</keyword>
<keyword evidence="5 9" id="KW-1133">Transmembrane helix</keyword>
<dbReference type="GO" id="GO:0000329">
    <property type="term" value="C:fungal-type vacuole membrane"/>
    <property type="evidence" value="ECO:0007669"/>
    <property type="project" value="TreeGrafter"/>
</dbReference>
<keyword evidence="4 9" id="KW-0812">Transmembrane</keyword>
<dbReference type="Gene3D" id="1.10.4160.10">
    <property type="entry name" value="Hydantoin permease"/>
    <property type="match status" value="1"/>
</dbReference>
<feature type="region of interest" description="Disordered" evidence="8">
    <location>
        <begin position="1"/>
        <end position="31"/>
    </location>
</feature>
<keyword evidence="11" id="KW-1185">Reference proteome</keyword>
<feature type="transmembrane region" description="Helical" evidence="9">
    <location>
        <begin position="128"/>
        <end position="150"/>
    </location>
</feature>
<evidence type="ECO:0000256" key="8">
    <source>
        <dbReference type="SAM" id="MobiDB-lite"/>
    </source>
</evidence>
<evidence type="ECO:0000313" key="11">
    <source>
        <dbReference type="Proteomes" id="UP000030854"/>
    </source>
</evidence>
<evidence type="ECO:0000256" key="3">
    <source>
        <dbReference type="ARBA" id="ARBA00022448"/>
    </source>
</evidence>
<comment type="similarity">
    <text evidence="2 7">Belongs to the purine-cytosine permease (2.A.39) family.</text>
</comment>
<keyword evidence="6 7" id="KW-0472">Membrane</keyword>